<dbReference type="InterPro" id="IPR016181">
    <property type="entry name" value="Acyl_CoA_acyltransferase"/>
</dbReference>
<comment type="caution">
    <text evidence="4">The sequence shown here is derived from an EMBL/GenBank/DDBJ whole genome shotgun (WGS) entry which is preliminary data.</text>
</comment>
<accession>A0ABV8QW96</accession>
<dbReference type="InterPro" id="IPR050832">
    <property type="entry name" value="Bact_Acetyltransf"/>
</dbReference>
<dbReference type="EC" id="2.3.-.-" evidence="4"/>
<evidence type="ECO:0000256" key="2">
    <source>
        <dbReference type="ARBA" id="ARBA00023315"/>
    </source>
</evidence>
<dbReference type="GO" id="GO:0016746">
    <property type="term" value="F:acyltransferase activity"/>
    <property type="evidence" value="ECO:0007669"/>
    <property type="project" value="UniProtKB-KW"/>
</dbReference>
<dbReference type="PROSITE" id="PS51186">
    <property type="entry name" value="GNAT"/>
    <property type="match status" value="1"/>
</dbReference>
<evidence type="ECO:0000313" key="4">
    <source>
        <dbReference type="EMBL" id="MFC4264123.1"/>
    </source>
</evidence>
<evidence type="ECO:0000259" key="3">
    <source>
        <dbReference type="PROSITE" id="PS51186"/>
    </source>
</evidence>
<dbReference type="PANTHER" id="PTHR43877">
    <property type="entry name" value="AMINOALKYLPHOSPHONATE N-ACETYLTRANSFERASE-RELATED-RELATED"/>
    <property type="match status" value="1"/>
</dbReference>
<dbReference type="RefSeq" id="WP_230068815.1">
    <property type="nucleotide sequence ID" value="NZ_BAABLL010000002.1"/>
</dbReference>
<keyword evidence="2 4" id="KW-0012">Acyltransferase</keyword>
<reference evidence="5" key="1">
    <citation type="journal article" date="2019" name="Int. J. Syst. Evol. Microbiol.">
        <title>The Global Catalogue of Microorganisms (GCM) 10K type strain sequencing project: providing services to taxonomists for standard genome sequencing and annotation.</title>
        <authorList>
            <consortium name="The Broad Institute Genomics Platform"/>
            <consortium name="The Broad Institute Genome Sequencing Center for Infectious Disease"/>
            <person name="Wu L."/>
            <person name="Ma J."/>
        </authorList>
    </citation>
    <scope>NUCLEOTIDE SEQUENCE [LARGE SCALE GENOMIC DNA]</scope>
    <source>
        <strain evidence="5">CGMCC 1.10698</strain>
    </source>
</reference>
<dbReference type="Pfam" id="PF00583">
    <property type="entry name" value="Acetyltransf_1"/>
    <property type="match status" value="1"/>
</dbReference>
<proteinExistence type="predicted"/>
<gene>
    <name evidence="4" type="ORF">ACFOW9_00730</name>
</gene>
<protein>
    <submittedName>
        <fullName evidence="4">GNAT family N-acetyltransferase</fullName>
        <ecNumber evidence="4">2.3.-.-</ecNumber>
    </submittedName>
</protein>
<evidence type="ECO:0000256" key="1">
    <source>
        <dbReference type="ARBA" id="ARBA00022679"/>
    </source>
</evidence>
<sequence length="187" mass="20447">MPQTREMLCLFPTDITEAGLRPALAEAERRGAATIGIWLNASVREGILPAHRFKRGWQPWWMTCALNAQTLARASSSPDERVELTTEVAGSMWSAAAHCNGEWLGQASSYQPPDQNGKHLAGIFDMVVAPEHRRTGVGTSLLNVLVAAAFDAGAEHLVLNATAEGEKLYSNYGFELVGKGQTWWINR</sequence>
<dbReference type="Proteomes" id="UP001595773">
    <property type="component" value="Unassembled WGS sequence"/>
</dbReference>
<evidence type="ECO:0000313" key="5">
    <source>
        <dbReference type="Proteomes" id="UP001595773"/>
    </source>
</evidence>
<feature type="domain" description="N-acetyltransferase" evidence="3">
    <location>
        <begin position="45"/>
        <end position="187"/>
    </location>
</feature>
<dbReference type="EMBL" id="JBHSCQ010000003">
    <property type="protein sequence ID" value="MFC4264123.1"/>
    <property type="molecule type" value="Genomic_DNA"/>
</dbReference>
<name>A0ABV8QW96_9MICC</name>
<keyword evidence="5" id="KW-1185">Reference proteome</keyword>
<dbReference type="Gene3D" id="3.40.630.30">
    <property type="match status" value="1"/>
</dbReference>
<keyword evidence="1 4" id="KW-0808">Transferase</keyword>
<dbReference type="InterPro" id="IPR000182">
    <property type="entry name" value="GNAT_dom"/>
</dbReference>
<dbReference type="CDD" id="cd04301">
    <property type="entry name" value="NAT_SF"/>
    <property type="match status" value="1"/>
</dbReference>
<dbReference type="SUPFAM" id="SSF55729">
    <property type="entry name" value="Acyl-CoA N-acyltransferases (Nat)"/>
    <property type="match status" value="1"/>
</dbReference>
<organism evidence="4 5">
    <name type="scientific">Arthrobacter cryoconiti</name>
    <dbReference type="NCBI Taxonomy" id="748907"/>
    <lineage>
        <taxon>Bacteria</taxon>
        <taxon>Bacillati</taxon>
        <taxon>Actinomycetota</taxon>
        <taxon>Actinomycetes</taxon>
        <taxon>Micrococcales</taxon>
        <taxon>Micrococcaceae</taxon>
        <taxon>Arthrobacter</taxon>
    </lineage>
</organism>